<sequence>MVPRRGLWLLMFLYSTRWMLPKSVAREPPLIEITRQDAESPRETIEIYLSDGPQLNVCNSNHNATIQDSFSKARSPRSAGWGGKVTMRAKNNSIDAVSLRRLLMTVIQEKLSGCGLVLVYDSNDQYSVVVQDLLLLLPNARQVIEVRSTEDLLKVEWVSTGCGGYLLLLDHPQPLLTFANTHHHTWDYHGRYVFVSQRVEQVEALVATRNGKKTEHILGVVKGGQEGEWRVYMNMLYWGEGVRPVTTWRHHRFTSQSQLFPDKLDDLQGAVLKENNTWTGFMGELFRDEADIGLANLYIMINRMGAIEFSAPFSDDRSCFMVKMEEPLPRWHALAYPFHPWTWLAILVGFILSGPVLFLFATASSQCGDETTSLAKLGYSWGYSSGCHFQEPQTAEPRMDSTRIFVLFLWLYTMILSIVYSTNLTAFLLVTKTPTSIQTMEELYQSGRELASLGMSGAVPMMPTRTLWLLMFVSSARWLIPASVVRGRFPDDTVPHQSVLPSSITPESRLDPSNELMTADGKLMRSQSAISNNTNIVNLDRNMKLTISGKSIEAESLSRLLTAVVQQELRECFLAVVYDATELNSAVVQDLILLLPNQIQVVEVRREEDLLGVLWVSTGCGGYLLLLDHPQPLLTFANTHHHTWDYHGRYVFVSQRVEQVEALVATRNGKKTEHILGVVKGGQEGEWRVYMNMLYWGEGVRPVTTWRHHRFTSQSQLFPDKLDDLQGAGLRVSTFEFPPSIMYYRSDNGSLLFRYGEDVAIIETLAYVLNFTALFAEPVDGELWGNRVNGTWTGMNGELGREEIDMGVANFFVSLANLEVLEFSAPYKAETLRIQMACFMARTNPPLPRWQALAFPFHPWTWLAIFVGLILSGPVLFLLATAVTRNNDGEEAAGLVGLSTSWQYAFGLHFREPLPFEPRMDTTRIFVLFLWLYTMILTIVYSTNLTAFLLVRKAPASIQTIKELYNSGLEVASLGEIFLSSISLASDPYLKELIHVFQAYVSQEEILELVMEGRSVLLENHGHLEFHTATHLGHQGVPKLRILKETLPLKPMRTYLIEGIDVDAGLVSVIASCSCQTGPGWT</sequence>
<feature type="domain" description="Ionotropic glutamate receptor L-glutamate and glycine-binding" evidence="16">
    <location>
        <begin position="265"/>
        <end position="324"/>
    </location>
</feature>
<evidence type="ECO:0000256" key="1">
    <source>
        <dbReference type="ARBA" id="ARBA00004651"/>
    </source>
</evidence>
<keyword evidence="4" id="KW-1003">Cell membrane</keyword>
<feature type="domain" description="Ionotropic glutamate receptor C-terminal" evidence="15">
    <location>
        <begin position="342"/>
        <end position="447"/>
    </location>
</feature>
<evidence type="ECO:0000256" key="9">
    <source>
        <dbReference type="ARBA" id="ARBA00023170"/>
    </source>
</evidence>
<keyword evidence="7" id="KW-0406">Ion transport</keyword>
<comment type="caution">
    <text evidence="17">The sequence shown here is derived from an EMBL/GenBank/DDBJ whole genome shotgun (WGS) entry which is preliminary data.</text>
</comment>
<keyword evidence="18" id="KW-1185">Reference proteome</keyword>
<dbReference type="EMBL" id="JAWQEG010002133">
    <property type="protein sequence ID" value="KAK3874136.1"/>
    <property type="molecule type" value="Genomic_DNA"/>
</dbReference>
<evidence type="ECO:0000256" key="6">
    <source>
        <dbReference type="ARBA" id="ARBA00022989"/>
    </source>
</evidence>
<evidence type="ECO:0000256" key="11">
    <source>
        <dbReference type="ARBA" id="ARBA00023286"/>
    </source>
</evidence>
<comment type="subcellular location">
    <subcellularLocation>
        <location evidence="1">Cell membrane</location>
        <topology evidence="1">Multi-pass membrane protein</topology>
    </subcellularLocation>
</comment>
<keyword evidence="5 13" id="KW-0812">Transmembrane</keyword>
<dbReference type="InterPro" id="IPR019594">
    <property type="entry name" value="Glu/Gly-bd"/>
</dbReference>
<comment type="similarity">
    <text evidence="2">Belongs to the glutamate-gated ion channel (TC 1.A.10.1) family.</text>
</comment>
<feature type="domain" description="Ionotropic glutamate receptor L-glutamate and glycine-binding" evidence="16">
    <location>
        <begin position="732"/>
        <end position="834"/>
    </location>
</feature>
<dbReference type="Pfam" id="PF00060">
    <property type="entry name" value="Lig_chan"/>
    <property type="match status" value="2"/>
</dbReference>
<dbReference type="PANTHER" id="PTHR42643">
    <property type="entry name" value="IONOTROPIC RECEPTOR 20A-RELATED"/>
    <property type="match status" value="1"/>
</dbReference>
<keyword evidence="3" id="KW-0813">Transport</keyword>
<dbReference type="Proteomes" id="UP001286313">
    <property type="component" value="Unassembled WGS sequence"/>
</dbReference>
<dbReference type="InterPro" id="IPR052192">
    <property type="entry name" value="Insect_Ionotropic_Sensory_Rcpt"/>
</dbReference>
<keyword evidence="11" id="KW-1071">Ligand-gated ion channel</keyword>
<evidence type="ECO:0000256" key="5">
    <source>
        <dbReference type="ARBA" id="ARBA00022692"/>
    </source>
</evidence>
<gene>
    <name evidence="17" type="ORF">Pcinc_020896</name>
</gene>
<evidence type="ECO:0000313" key="17">
    <source>
        <dbReference type="EMBL" id="KAK3874136.1"/>
    </source>
</evidence>
<evidence type="ECO:0000256" key="14">
    <source>
        <dbReference type="SAM" id="SignalP"/>
    </source>
</evidence>
<reference evidence="17" key="1">
    <citation type="submission" date="2023-10" db="EMBL/GenBank/DDBJ databases">
        <title>Genome assemblies of two species of porcelain crab, Petrolisthes cinctipes and Petrolisthes manimaculis (Anomura: Porcellanidae).</title>
        <authorList>
            <person name="Angst P."/>
        </authorList>
    </citation>
    <scope>NUCLEOTIDE SEQUENCE</scope>
    <source>
        <strain evidence="17">PB745_01</strain>
        <tissue evidence="17">Gill</tissue>
    </source>
</reference>
<feature type="transmembrane region" description="Helical" evidence="13">
    <location>
        <begin position="341"/>
        <end position="361"/>
    </location>
</feature>
<dbReference type="GO" id="GO:0015276">
    <property type="term" value="F:ligand-gated monoatomic ion channel activity"/>
    <property type="evidence" value="ECO:0007669"/>
    <property type="project" value="InterPro"/>
</dbReference>
<evidence type="ECO:0000256" key="8">
    <source>
        <dbReference type="ARBA" id="ARBA00023136"/>
    </source>
</evidence>
<feature type="transmembrane region" description="Helical" evidence="13">
    <location>
        <begin position="404"/>
        <end position="430"/>
    </location>
</feature>
<dbReference type="Gene3D" id="1.10.287.70">
    <property type="match status" value="2"/>
</dbReference>
<dbReference type="Pfam" id="PF10613">
    <property type="entry name" value="Lig_chan-Glu_bd"/>
    <property type="match status" value="2"/>
</dbReference>
<proteinExistence type="inferred from homology"/>
<keyword evidence="9" id="KW-0675">Receptor</keyword>
<feature type="signal peptide" evidence="14">
    <location>
        <begin position="1"/>
        <end position="25"/>
    </location>
</feature>
<feature type="domain" description="Ionotropic glutamate receptor C-terminal" evidence="15">
    <location>
        <begin position="861"/>
        <end position="967"/>
    </location>
</feature>
<dbReference type="AlphaFoldDB" id="A0AAE1FIG6"/>
<name>A0AAE1FIG6_PETCI</name>
<keyword evidence="14" id="KW-0732">Signal</keyword>
<feature type="chain" id="PRO_5041931594" evidence="14">
    <location>
        <begin position="26"/>
        <end position="1082"/>
    </location>
</feature>
<protein>
    <submittedName>
        <fullName evidence="17">Uncharacterized protein</fullName>
    </submittedName>
</protein>
<evidence type="ECO:0000256" key="13">
    <source>
        <dbReference type="SAM" id="Phobius"/>
    </source>
</evidence>
<dbReference type="GO" id="GO:0050906">
    <property type="term" value="P:detection of stimulus involved in sensory perception"/>
    <property type="evidence" value="ECO:0007669"/>
    <property type="project" value="UniProtKB-ARBA"/>
</dbReference>
<dbReference type="PANTHER" id="PTHR42643:SF30">
    <property type="entry name" value="IONOTROPIC RECEPTOR 40A-RELATED"/>
    <property type="match status" value="1"/>
</dbReference>
<keyword evidence="10" id="KW-0325">Glycoprotein</keyword>
<dbReference type="Gene3D" id="3.40.190.10">
    <property type="entry name" value="Periplasmic binding protein-like II"/>
    <property type="match status" value="2"/>
</dbReference>
<evidence type="ECO:0000256" key="7">
    <source>
        <dbReference type="ARBA" id="ARBA00023065"/>
    </source>
</evidence>
<evidence type="ECO:0000259" key="16">
    <source>
        <dbReference type="Pfam" id="PF10613"/>
    </source>
</evidence>
<keyword evidence="6 13" id="KW-1133">Transmembrane helix</keyword>
<evidence type="ECO:0000256" key="10">
    <source>
        <dbReference type="ARBA" id="ARBA00023180"/>
    </source>
</evidence>
<evidence type="ECO:0000256" key="3">
    <source>
        <dbReference type="ARBA" id="ARBA00022448"/>
    </source>
</evidence>
<feature type="transmembrane region" description="Helical" evidence="13">
    <location>
        <begin position="930"/>
        <end position="951"/>
    </location>
</feature>
<evidence type="ECO:0000256" key="4">
    <source>
        <dbReference type="ARBA" id="ARBA00022475"/>
    </source>
</evidence>
<dbReference type="SUPFAM" id="SSF53850">
    <property type="entry name" value="Periplasmic binding protein-like II"/>
    <property type="match status" value="2"/>
</dbReference>
<keyword evidence="12" id="KW-0407">Ion channel</keyword>
<accession>A0AAE1FIG6</accession>
<evidence type="ECO:0000313" key="18">
    <source>
        <dbReference type="Proteomes" id="UP001286313"/>
    </source>
</evidence>
<dbReference type="InterPro" id="IPR001320">
    <property type="entry name" value="Iontro_rcpt_C"/>
</dbReference>
<evidence type="ECO:0000259" key="15">
    <source>
        <dbReference type="Pfam" id="PF00060"/>
    </source>
</evidence>
<organism evidence="17 18">
    <name type="scientific">Petrolisthes cinctipes</name>
    <name type="common">Flat porcelain crab</name>
    <dbReference type="NCBI Taxonomy" id="88211"/>
    <lineage>
        <taxon>Eukaryota</taxon>
        <taxon>Metazoa</taxon>
        <taxon>Ecdysozoa</taxon>
        <taxon>Arthropoda</taxon>
        <taxon>Crustacea</taxon>
        <taxon>Multicrustacea</taxon>
        <taxon>Malacostraca</taxon>
        <taxon>Eumalacostraca</taxon>
        <taxon>Eucarida</taxon>
        <taxon>Decapoda</taxon>
        <taxon>Pleocyemata</taxon>
        <taxon>Anomura</taxon>
        <taxon>Galatheoidea</taxon>
        <taxon>Porcellanidae</taxon>
        <taxon>Petrolisthes</taxon>
    </lineage>
</organism>
<evidence type="ECO:0000256" key="12">
    <source>
        <dbReference type="ARBA" id="ARBA00023303"/>
    </source>
</evidence>
<dbReference type="GO" id="GO:0005886">
    <property type="term" value="C:plasma membrane"/>
    <property type="evidence" value="ECO:0007669"/>
    <property type="project" value="UniProtKB-SubCell"/>
</dbReference>
<keyword evidence="8 13" id="KW-0472">Membrane</keyword>
<feature type="transmembrane region" description="Helical" evidence="13">
    <location>
        <begin position="860"/>
        <end position="880"/>
    </location>
</feature>
<evidence type="ECO:0000256" key="2">
    <source>
        <dbReference type="ARBA" id="ARBA00008685"/>
    </source>
</evidence>